<evidence type="ECO:0000313" key="1">
    <source>
        <dbReference type="EMBL" id="MDX8471460.1"/>
    </source>
</evidence>
<proteinExistence type="predicted"/>
<accession>A0ABU4X9I4</accession>
<organism evidence="1 2">
    <name type="scientific">Mesorhizobium dulcispinae</name>
    <dbReference type="NCBI Taxonomy" id="3072316"/>
    <lineage>
        <taxon>Bacteria</taxon>
        <taxon>Pseudomonadati</taxon>
        <taxon>Pseudomonadota</taxon>
        <taxon>Alphaproteobacteria</taxon>
        <taxon>Hyphomicrobiales</taxon>
        <taxon>Phyllobacteriaceae</taxon>
        <taxon>Mesorhizobium</taxon>
    </lineage>
</organism>
<reference evidence="1 2" key="1">
    <citation type="submission" date="2023-08" db="EMBL/GenBank/DDBJ databases">
        <title>Implementing the SeqCode for naming new Mesorhizobium species isolated from Vachellia karroo root nodules.</title>
        <authorList>
            <person name="Van Lill M."/>
        </authorList>
    </citation>
    <scope>NUCLEOTIDE SEQUENCE [LARGE SCALE GENOMIC DNA]</scope>
    <source>
        <strain evidence="1 2">VK23A</strain>
    </source>
</reference>
<dbReference type="EMBL" id="JAVIIZ010000002">
    <property type="protein sequence ID" value="MDX8471460.1"/>
    <property type="molecule type" value="Genomic_DNA"/>
</dbReference>
<evidence type="ECO:0000313" key="2">
    <source>
        <dbReference type="Proteomes" id="UP001271780"/>
    </source>
</evidence>
<dbReference type="Proteomes" id="UP001271780">
    <property type="component" value="Unassembled WGS sequence"/>
</dbReference>
<name>A0ABU4X9I4_9HYPH</name>
<keyword evidence="2" id="KW-1185">Reference proteome</keyword>
<gene>
    <name evidence="1" type="ORF">RFM27_05195</name>
</gene>
<comment type="caution">
    <text evidence="1">The sequence shown here is derived from an EMBL/GenBank/DDBJ whole genome shotgun (WGS) entry which is preliminary data.</text>
</comment>
<protein>
    <submittedName>
        <fullName evidence="1">Uncharacterized protein</fullName>
    </submittedName>
</protein>
<sequence>MPTLTDLKIDAPQLCRPLDDKSWYDLTSGPRARLSDPLLLADGSDGLNARFSEKGNALVDRIEALLHCRFHGIHGELHLRVAQPAGHIVSGENFVEALLGSAQRIDRALRNLTLPLTGTYWTSEAEEKILAIIDGVRDGKVDAPAFMKLMAQPDFVPDSVGYHLLFARNGHMLVEQTRTAMLRVFDHADRMMAEVKRLLKNTDGRYYLPLSVGEEIFHASPTAERVHGAFADGISGIATTLDLLYRLFVYLVREPFGSPELPGKLHFPYNEAQKAYAPYPKGAGPDPSDRGPAELPYALPNAVPGNFFALRGVRNDLTHNMTSGHIQPICWIGRGTPFVSKVPIHYVQAVTPDVDSDGKPVKHAFVERFFGQQRDAAGLLRELIEELALTVDHTLRWLAHRLEQRLRHMT</sequence>
<dbReference type="RefSeq" id="WP_320315991.1">
    <property type="nucleotide sequence ID" value="NZ_JAVIIX010000003.1"/>
</dbReference>